<protein>
    <submittedName>
        <fullName evidence="5">EspG family</fullName>
    </submittedName>
</protein>
<sequence>MTVDVRGRITLSALEVDSILTTLKTALPTAFQFLGFGDTEDERRQLHRQAWQGLERKGLVERGELHPFLVNAFRVLARPTQSIWAFIQLGGMEEIDAVIAASGEFAVLAAHHGHKDRHPHDRDLNLDPVRGSGLPWAAAGLLPEHQAGPGRSVNCSSAEIEAAGKLIGRDSGAARNAFIQSGIRPADADMLATVLSARRVRFGEFSARSFDQLSGRTRKSEFRADILDTVAGRYLLQHKPDRSGGRWFTMTPTDRSRFAGQLDEVLQSVAPRRR</sequence>
<name>A0AAC9LHE2_9PSEU</name>
<evidence type="ECO:0000256" key="3">
    <source>
        <dbReference type="ARBA" id="ARBA00022490"/>
    </source>
</evidence>
<keyword evidence="4" id="KW-0143">Chaperone</keyword>
<dbReference type="InterPro" id="IPR025734">
    <property type="entry name" value="EspG"/>
</dbReference>
<evidence type="ECO:0000256" key="1">
    <source>
        <dbReference type="ARBA" id="ARBA00004496"/>
    </source>
</evidence>
<comment type="subcellular location">
    <subcellularLocation>
        <location evidence="1">Cytoplasm</location>
    </subcellularLocation>
</comment>
<evidence type="ECO:0000256" key="4">
    <source>
        <dbReference type="ARBA" id="ARBA00023186"/>
    </source>
</evidence>
<evidence type="ECO:0000313" key="5">
    <source>
        <dbReference type="EMBL" id="APU17833.1"/>
    </source>
</evidence>
<comment type="similarity">
    <text evidence="2">Belongs to the EspG family.</text>
</comment>
<keyword evidence="3" id="KW-0963">Cytoplasm</keyword>
<proteinExistence type="inferred from homology"/>
<dbReference type="AlphaFoldDB" id="A0AAC9LHE2"/>
<organism evidence="5 6">
    <name type="scientific">Actinoalloteichus fjordicus</name>
    <dbReference type="NCBI Taxonomy" id="1612552"/>
    <lineage>
        <taxon>Bacteria</taxon>
        <taxon>Bacillati</taxon>
        <taxon>Actinomycetota</taxon>
        <taxon>Actinomycetes</taxon>
        <taxon>Pseudonocardiales</taxon>
        <taxon>Pseudonocardiaceae</taxon>
        <taxon>Actinoalloteichus</taxon>
    </lineage>
</organism>
<dbReference type="EMBL" id="CP016076">
    <property type="protein sequence ID" value="APU17833.1"/>
    <property type="molecule type" value="Genomic_DNA"/>
</dbReference>
<reference evidence="6" key="1">
    <citation type="submission" date="2016-06" db="EMBL/GenBank/DDBJ databases">
        <title>Complete genome sequence of Actinoalloteichus fjordicus DSM 46855 (=ADI127-17), type strain of the new species Actinoalloteichus fjordicus.</title>
        <authorList>
            <person name="Ruckert C."/>
            <person name="Nouioui I."/>
            <person name="Willmese J."/>
            <person name="van Wezel G."/>
            <person name="Klenk H.-P."/>
            <person name="Kalinowski J."/>
            <person name="Zotchev S.B."/>
        </authorList>
    </citation>
    <scope>NUCLEOTIDE SEQUENCE [LARGE SCALE GENOMIC DNA]</scope>
    <source>
        <strain evidence="6">ADI127-7</strain>
    </source>
</reference>
<gene>
    <name evidence="5" type="ORF">UA74_29205</name>
</gene>
<dbReference type="Proteomes" id="UP000185511">
    <property type="component" value="Chromosome"/>
</dbReference>
<evidence type="ECO:0000256" key="2">
    <source>
        <dbReference type="ARBA" id="ARBA00006411"/>
    </source>
</evidence>
<dbReference type="KEGG" id="acad:UA74_29205"/>
<keyword evidence="6" id="KW-1185">Reference proteome</keyword>
<evidence type="ECO:0000313" key="6">
    <source>
        <dbReference type="Proteomes" id="UP000185511"/>
    </source>
</evidence>
<dbReference type="Pfam" id="PF14011">
    <property type="entry name" value="ESX-1_EspG"/>
    <property type="match status" value="1"/>
</dbReference>
<accession>A0AAC9LHE2</accession>